<dbReference type="KEGG" id="jre:108980522"/>
<keyword evidence="1" id="KW-1133">Transmembrane helix</keyword>
<evidence type="ECO:0000256" key="1">
    <source>
        <dbReference type="SAM" id="Phobius"/>
    </source>
</evidence>
<gene>
    <name evidence="3" type="primary">LOC108980522</name>
</gene>
<dbReference type="GO" id="GO:0016020">
    <property type="term" value="C:membrane"/>
    <property type="evidence" value="ECO:0000318"/>
    <property type="project" value="GO_Central"/>
</dbReference>
<feature type="transmembrane region" description="Helical" evidence="1">
    <location>
        <begin position="270"/>
        <end position="297"/>
    </location>
</feature>
<dbReference type="InParanoid" id="A0A2I4DIM9"/>
<dbReference type="STRING" id="51240.A0A2I4DIM9"/>
<evidence type="ECO:0000313" key="3">
    <source>
        <dbReference type="RefSeq" id="XP_018807005.2"/>
    </source>
</evidence>
<dbReference type="PANTHER" id="PTHR33133:SF51">
    <property type="entry name" value="THH1_TOM1_TOM3 DOMAIN-CONTAINING PROTEIN"/>
    <property type="match status" value="1"/>
</dbReference>
<sequence length="337" mass="38805">MDIMEQENMQFLGIFGVYREAYKIMIFSWRKILSQITLALVIPLSFIFLVHMEVSDLLFSRIIHNEIVLDETRAGTPKHNKVSDVVNSEWITFWLFKVAYFTFLLIFSLLSTSAIVYTIACIYTGREVTFKKVMSVVPKVWKRLMVTFICTYIAFFAYNFVAILIGIISVFVLIDSESRYFLQILIAMGILYLVGFVYMTIVWQLASVVTVLEDSCGVQAMLKSKALLKGKMWVATVIFFKLNFSLAIIQIAFCKLVVHGWRLGMASRVGYGIICSLLLFKLVLFGLIIQTVIYFVCKSYHHENIDKSTLSDHLEVYLGEYYVPLKAKDVQLEQFDV</sequence>
<protein>
    <submittedName>
        <fullName evidence="3">Uncharacterized protein LOC108980522</fullName>
    </submittedName>
</protein>
<feature type="transmembrane region" description="Helical" evidence="1">
    <location>
        <begin position="180"/>
        <end position="212"/>
    </location>
</feature>
<organism evidence="2 3">
    <name type="scientific">Juglans regia</name>
    <name type="common">English walnut</name>
    <dbReference type="NCBI Taxonomy" id="51240"/>
    <lineage>
        <taxon>Eukaryota</taxon>
        <taxon>Viridiplantae</taxon>
        <taxon>Streptophyta</taxon>
        <taxon>Embryophyta</taxon>
        <taxon>Tracheophyta</taxon>
        <taxon>Spermatophyta</taxon>
        <taxon>Magnoliopsida</taxon>
        <taxon>eudicotyledons</taxon>
        <taxon>Gunneridae</taxon>
        <taxon>Pentapetalae</taxon>
        <taxon>rosids</taxon>
        <taxon>fabids</taxon>
        <taxon>Fagales</taxon>
        <taxon>Juglandaceae</taxon>
        <taxon>Juglans</taxon>
    </lineage>
</organism>
<accession>A0A2I4DIM9</accession>
<dbReference type="PANTHER" id="PTHR33133">
    <property type="entry name" value="OS08G0107100 PROTEIN-RELATED"/>
    <property type="match status" value="1"/>
</dbReference>
<proteinExistence type="predicted"/>
<dbReference type="Proteomes" id="UP000235220">
    <property type="component" value="Chromosome 15"/>
</dbReference>
<feature type="transmembrane region" description="Helical" evidence="1">
    <location>
        <begin position="233"/>
        <end position="258"/>
    </location>
</feature>
<dbReference type="OrthoDB" id="1908649at2759"/>
<feature type="transmembrane region" description="Helical" evidence="1">
    <location>
        <begin position="32"/>
        <end position="52"/>
    </location>
</feature>
<dbReference type="AlphaFoldDB" id="A0A2I4DIM9"/>
<evidence type="ECO:0000313" key="2">
    <source>
        <dbReference type="Proteomes" id="UP000235220"/>
    </source>
</evidence>
<keyword evidence="1" id="KW-0472">Membrane</keyword>
<reference evidence="3" key="1">
    <citation type="submission" date="2025-08" db="UniProtKB">
        <authorList>
            <consortium name="RefSeq"/>
        </authorList>
    </citation>
    <scope>IDENTIFICATION</scope>
    <source>
        <tissue evidence="3">Leaves</tissue>
    </source>
</reference>
<keyword evidence="1" id="KW-0812">Transmembrane</keyword>
<name>A0A2I4DIM9_JUGRE</name>
<keyword evidence="2" id="KW-1185">Reference proteome</keyword>
<feature type="transmembrane region" description="Helical" evidence="1">
    <location>
        <begin position="144"/>
        <end position="174"/>
    </location>
</feature>
<dbReference type="GeneID" id="108980522"/>
<feature type="transmembrane region" description="Helical" evidence="1">
    <location>
        <begin position="98"/>
        <end position="123"/>
    </location>
</feature>
<dbReference type="RefSeq" id="XP_018807005.2">
    <property type="nucleotide sequence ID" value="XM_018951460.2"/>
</dbReference>